<gene>
    <name evidence="2" type="ORF">CMQ_4380</name>
</gene>
<dbReference type="InParanoid" id="F0XUC1"/>
<accession>F0XUC1</accession>
<organism evidence="3">
    <name type="scientific">Grosmannia clavigera (strain kw1407 / UAMH 11150)</name>
    <name type="common">Blue stain fungus</name>
    <name type="synonym">Graphiocladiella clavigera</name>
    <dbReference type="NCBI Taxonomy" id="655863"/>
    <lineage>
        <taxon>Eukaryota</taxon>
        <taxon>Fungi</taxon>
        <taxon>Dikarya</taxon>
        <taxon>Ascomycota</taxon>
        <taxon>Pezizomycotina</taxon>
        <taxon>Sordariomycetes</taxon>
        <taxon>Sordariomycetidae</taxon>
        <taxon>Ophiostomatales</taxon>
        <taxon>Ophiostomataceae</taxon>
        <taxon>Leptographium</taxon>
    </lineage>
</organism>
<keyword evidence="1" id="KW-0812">Transmembrane</keyword>
<reference evidence="2 3" key="1">
    <citation type="journal article" date="2011" name="Proc. Natl. Acad. Sci. U.S.A.">
        <title>Genome and transcriptome analyses of the mountain pine beetle-fungal symbiont Grosmannia clavigera, a lodgepole pine pathogen.</title>
        <authorList>
            <person name="DiGuistini S."/>
            <person name="Wang Y."/>
            <person name="Liao N.Y."/>
            <person name="Taylor G."/>
            <person name="Tanguay P."/>
            <person name="Feau N."/>
            <person name="Henrissat B."/>
            <person name="Chan S.K."/>
            <person name="Hesse-Orce U."/>
            <person name="Alamouti S.M."/>
            <person name="Tsui C.K.M."/>
            <person name="Docking R.T."/>
            <person name="Levasseur A."/>
            <person name="Haridas S."/>
            <person name="Robertson G."/>
            <person name="Birol I."/>
            <person name="Holt R.A."/>
            <person name="Marra M.A."/>
            <person name="Hamelin R.C."/>
            <person name="Hirst M."/>
            <person name="Jones S.J.M."/>
            <person name="Bohlmann J."/>
            <person name="Breuil C."/>
        </authorList>
    </citation>
    <scope>NUCLEOTIDE SEQUENCE [LARGE SCALE GENOMIC DNA]</scope>
    <source>
        <strain evidence="3">kw1407 / UAMH 11150</strain>
    </source>
</reference>
<sequence length="82" mass="9122">MEQTKRKEEDKERNLTKMCRTLICWAPLTSPFLASLPPFLSPPFLSPPFLSPPFLSPPFLVSAALPFAMANGASASRMRELV</sequence>
<dbReference type="AlphaFoldDB" id="F0XUC1"/>
<evidence type="ECO:0000313" key="2">
    <source>
        <dbReference type="EMBL" id="EFW98528.1"/>
    </source>
</evidence>
<proteinExistence type="predicted"/>
<feature type="transmembrane region" description="Helical" evidence="1">
    <location>
        <begin position="59"/>
        <end position="76"/>
    </location>
</feature>
<evidence type="ECO:0000313" key="3">
    <source>
        <dbReference type="Proteomes" id="UP000007796"/>
    </source>
</evidence>
<dbReference type="RefSeq" id="XP_014168011.1">
    <property type="nucleotide sequence ID" value="XM_014312536.1"/>
</dbReference>
<keyword evidence="1" id="KW-1133">Transmembrane helix</keyword>
<keyword evidence="3" id="KW-1185">Reference proteome</keyword>
<keyword evidence="1" id="KW-0472">Membrane</keyword>
<dbReference type="HOGENOM" id="CLU_2558499_0_0_1"/>
<protein>
    <submittedName>
        <fullName evidence="2">Uncharacterized protein</fullName>
    </submittedName>
</protein>
<dbReference type="EMBL" id="GL630006">
    <property type="protein sequence ID" value="EFW98528.1"/>
    <property type="molecule type" value="Genomic_DNA"/>
</dbReference>
<evidence type="ECO:0000256" key="1">
    <source>
        <dbReference type="SAM" id="Phobius"/>
    </source>
</evidence>
<dbReference type="GeneID" id="25977585"/>
<feature type="transmembrane region" description="Helical" evidence="1">
    <location>
        <begin position="21"/>
        <end position="39"/>
    </location>
</feature>
<name>F0XUC1_GROCL</name>
<dbReference type="Proteomes" id="UP000007796">
    <property type="component" value="Unassembled WGS sequence"/>
</dbReference>